<evidence type="ECO:0000313" key="3">
    <source>
        <dbReference type="EMBL" id="BEQ13321.1"/>
    </source>
</evidence>
<dbReference type="GO" id="GO:0015031">
    <property type="term" value="P:protein transport"/>
    <property type="evidence" value="ECO:0007669"/>
    <property type="project" value="InterPro"/>
</dbReference>
<accession>A0AAU9E874</accession>
<dbReference type="Proteomes" id="UP001366166">
    <property type="component" value="Chromosome"/>
</dbReference>
<dbReference type="InterPro" id="IPR011042">
    <property type="entry name" value="6-blade_b-propeller_TolB-like"/>
</dbReference>
<comment type="similarity">
    <text evidence="1">Belongs to the TolB family.</text>
</comment>
<proteinExistence type="inferred from homology"/>
<sequence>MRRLLAALTLSLIILGMALPAGARVYIDITQPFSKKLPLALAPFQPLPGGGTDPVGAEGTRMLERYLSYTGLFDFMDPKSFLGAPGLEKVDYRRWSRIGAELLTTGGYKLENGVLTLELRFFDITEGKLLVGRRYDGRTSDLGAMLARFCDEVIKALTGERSIYSTMIAFVGARERIKEIYLMRFDGSGVRNLSQKGDISLYPAWSPDGSLVAYSSYIKRRPAILVHALSGGTGKVIINKPGVNLTPDFRPKHQGQLAAALSYTGQNNIFLVDVAGKVLKRLTDGWGIEVAPSFSPDGRRMAYVSDRGGNPQIYVLDLDTGTNRRITFGQKYCAAPCWSPRGDRIAYQAQNNGDFQVATIRPDGSENKILTSGLGGGEDPTFSPDGRLIAYASRRTGRYQIYLMTAGGEYITRLTNLPGEQTDPAWSPRGIMVK</sequence>
<dbReference type="Gene3D" id="2.120.10.30">
    <property type="entry name" value="TolB, C-terminal domain"/>
    <property type="match status" value="2"/>
</dbReference>
<evidence type="ECO:0000313" key="4">
    <source>
        <dbReference type="Proteomes" id="UP001366166"/>
    </source>
</evidence>
<dbReference type="InterPro" id="IPR007195">
    <property type="entry name" value="TolB_N"/>
</dbReference>
<dbReference type="PANTHER" id="PTHR36842:SF1">
    <property type="entry name" value="PROTEIN TOLB"/>
    <property type="match status" value="1"/>
</dbReference>
<evidence type="ECO:0000259" key="2">
    <source>
        <dbReference type="Pfam" id="PF04052"/>
    </source>
</evidence>
<keyword evidence="4" id="KW-1185">Reference proteome</keyword>
<name>A0AAU9E874_9BACT</name>
<dbReference type="KEGG" id="dmp:FAK_03870"/>
<dbReference type="Gene3D" id="3.40.50.10070">
    <property type="entry name" value="TolB, N-terminal domain"/>
    <property type="match status" value="1"/>
</dbReference>
<dbReference type="Pfam" id="PF04052">
    <property type="entry name" value="TolB_N"/>
    <property type="match status" value="1"/>
</dbReference>
<protein>
    <submittedName>
        <fullName evidence="3">Protein TolB</fullName>
    </submittedName>
</protein>
<dbReference type="EMBL" id="AP028679">
    <property type="protein sequence ID" value="BEQ13321.1"/>
    <property type="molecule type" value="Genomic_DNA"/>
</dbReference>
<dbReference type="InterPro" id="IPR011659">
    <property type="entry name" value="WD40"/>
</dbReference>
<organism evidence="3 4">
    <name type="scientific">Desulfoferula mesophila</name>
    <dbReference type="NCBI Taxonomy" id="3058419"/>
    <lineage>
        <taxon>Bacteria</taxon>
        <taxon>Pseudomonadati</taxon>
        <taxon>Thermodesulfobacteriota</taxon>
        <taxon>Desulfarculia</taxon>
        <taxon>Desulfarculales</taxon>
        <taxon>Desulfarculaceae</taxon>
        <taxon>Desulfoferula</taxon>
    </lineage>
</organism>
<dbReference type="AlphaFoldDB" id="A0AAU9E874"/>
<evidence type="ECO:0000256" key="1">
    <source>
        <dbReference type="ARBA" id="ARBA00009820"/>
    </source>
</evidence>
<feature type="domain" description="TolB N-terminal" evidence="2">
    <location>
        <begin position="26"/>
        <end position="129"/>
    </location>
</feature>
<dbReference type="SUPFAM" id="SSF69304">
    <property type="entry name" value="Tricorn protease N-terminal domain"/>
    <property type="match status" value="1"/>
</dbReference>
<dbReference type="SUPFAM" id="SSF52964">
    <property type="entry name" value="TolB, N-terminal domain"/>
    <property type="match status" value="1"/>
</dbReference>
<dbReference type="Pfam" id="PF07676">
    <property type="entry name" value="PD40"/>
    <property type="match status" value="4"/>
</dbReference>
<dbReference type="RefSeq" id="WP_338604914.1">
    <property type="nucleotide sequence ID" value="NZ_AP028679.1"/>
</dbReference>
<reference evidence="4" key="1">
    <citation type="journal article" date="2023" name="Arch. Microbiol.">
        <title>Desulfoferula mesophilus gen. nov. sp. nov., a mesophilic sulfate-reducing bacterium isolated from a brackish lake sediment.</title>
        <authorList>
            <person name="Watanabe T."/>
            <person name="Yabe T."/>
            <person name="Tsuji J.M."/>
            <person name="Fukui M."/>
        </authorList>
    </citation>
    <scope>NUCLEOTIDE SEQUENCE [LARGE SCALE GENOMIC DNA]</scope>
    <source>
        <strain evidence="4">12FAK</strain>
    </source>
</reference>
<dbReference type="PANTHER" id="PTHR36842">
    <property type="entry name" value="PROTEIN TOLB HOMOLOG"/>
    <property type="match status" value="1"/>
</dbReference>
<gene>
    <name evidence="3" type="primary">tolB</name>
    <name evidence="3" type="ORF">FAK_03870</name>
</gene>
<dbReference type="GO" id="GO:0042597">
    <property type="term" value="C:periplasmic space"/>
    <property type="evidence" value="ECO:0007669"/>
    <property type="project" value="InterPro"/>
</dbReference>